<dbReference type="Gene3D" id="3.40.50.150">
    <property type="entry name" value="Vaccinia Virus protein VP39"/>
    <property type="match status" value="1"/>
</dbReference>
<keyword evidence="2" id="KW-0808">Transferase</keyword>
<protein>
    <submittedName>
        <fullName evidence="2">Class I SAM-dependent methyltransferase</fullName>
    </submittedName>
</protein>
<dbReference type="Proteomes" id="UP001211044">
    <property type="component" value="Chromosome"/>
</dbReference>
<evidence type="ECO:0000313" key="2">
    <source>
        <dbReference type="EMBL" id="WCE46673.1"/>
    </source>
</evidence>
<evidence type="ECO:0000313" key="3">
    <source>
        <dbReference type="Proteomes" id="UP001211044"/>
    </source>
</evidence>
<dbReference type="EMBL" id="CP116394">
    <property type="protein sequence ID" value="WCE46673.1"/>
    <property type="molecule type" value="Genomic_DNA"/>
</dbReference>
<keyword evidence="2" id="KW-0489">Methyltransferase</keyword>
<feature type="domain" description="THUMP-like" evidence="1">
    <location>
        <begin position="299"/>
        <end position="376"/>
    </location>
</feature>
<reference evidence="2" key="1">
    <citation type="submission" date="2023-01" db="EMBL/GenBank/DDBJ databases">
        <title>Comparative Genomic Analysis of the Clinically-Derived Winkia Strain NY0527 Provides Evidence into the Taxonomic Reassignment of Winkia neuii and Characterizes Their Virulence Traits.</title>
        <authorList>
            <person name="Cai X."/>
            <person name="Peng Y."/>
            <person name="Li M."/>
            <person name="Qiu Y."/>
            <person name="Wang Y."/>
            <person name="Xu L."/>
            <person name="Hou Q."/>
        </authorList>
    </citation>
    <scope>NUCLEOTIDE SEQUENCE</scope>
    <source>
        <strain evidence="2">NY0527</strain>
    </source>
</reference>
<dbReference type="CDD" id="cd02440">
    <property type="entry name" value="AdoMet_MTases"/>
    <property type="match status" value="1"/>
</dbReference>
<accession>A0AB38XQX3</accession>
<gene>
    <name evidence="2" type="ORF">PIG85_03240</name>
</gene>
<dbReference type="SUPFAM" id="SSF53335">
    <property type="entry name" value="S-adenosyl-L-methionine-dependent methyltransferases"/>
    <property type="match status" value="1"/>
</dbReference>
<dbReference type="InterPro" id="IPR041497">
    <property type="entry name" value="Thump-like"/>
</dbReference>
<name>A0AB38XQX3_9ACTO</name>
<dbReference type="GO" id="GO:0008168">
    <property type="term" value="F:methyltransferase activity"/>
    <property type="evidence" value="ECO:0007669"/>
    <property type="project" value="UniProtKB-KW"/>
</dbReference>
<sequence length="377" mass="40400">MKLRKMGIPADIAAEVALQCELRRQAATKLGEDADKMLFTRDGMEQATRAAVATWHAEKMSEANVHYIADLGCGLATEAIAFSKRALKVLGIELDPKTAAYAKNNVSRWPDADIQIADVTKIDIGKLKAEGVDALFADPARRGPRGRIANPAMWSPPLPAVYAWRTLIPNVAVKVAPGIRYSDVPADAEAIWASVDGSLVEASLWFGDLRERAGRSAIIFRGDQRHLFQVEGEGPTAPAAAAPVADGIMHWIGEVDSAVLRAGGLAQWAHSWPGAGILHDGIAYVTSETSPSPEAAKYGHFWEVQTVLPLNAKKVKKELARLGIGKLEVKKRGVQIDPAAFRKSVLKGATGDGAATLFLTRAQVNGKSKHVAIVATE</sequence>
<proteinExistence type="predicted"/>
<dbReference type="GO" id="GO:0032259">
    <property type="term" value="P:methylation"/>
    <property type="evidence" value="ECO:0007669"/>
    <property type="project" value="UniProtKB-KW"/>
</dbReference>
<dbReference type="KEGG" id="wne:PIG85_03240"/>
<dbReference type="Pfam" id="PF18096">
    <property type="entry name" value="Thump_like"/>
    <property type="match status" value="1"/>
</dbReference>
<evidence type="ECO:0000259" key="1">
    <source>
        <dbReference type="Pfam" id="PF18096"/>
    </source>
</evidence>
<organism evidence="2 3">
    <name type="scientific">Winkia neuii subsp. anitrata</name>
    <dbReference type="NCBI Taxonomy" id="29318"/>
    <lineage>
        <taxon>Bacteria</taxon>
        <taxon>Bacillati</taxon>
        <taxon>Actinomycetota</taxon>
        <taxon>Actinomycetes</taxon>
        <taxon>Actinomycetales</taxon>
        <taxon>Actinomycetaceae</taxon>
        <taxon>Winkia</taxon>
    </lineage>
</organism>
<dbReference type="AlphaFoldDB" id="A0AB38XQX3"/>
<dbReference type="InterPro" id="IPR029063">
    <property type="entry name" value="SAM-dependent_MTases_sf"/>
</dbReference>
<dbReference type="RefSeq" id="WP_004805859.1">
    <property type="nucleotide sequence ID" value="NZ_CP116394.1"/>
</dbReference>